<protein>
    <recommendedName>
        <fullName evidence="3">ATP-grasp domain-containing protein</fullName>
    </recommendedName>
</protein>
<evidence type="ECO:0000313" key="1">
    <source>
        <dbReference type="EMBL" id="MTD17335.1"/>
    </source>
</evidence>
<dbReference type="Proteomes" id="UP000460221">
    <property type="component" value="Unassembled WGS sequence"/>
</dbReference>
<dbReference type="InterPro" id="IPR013815">
    <property type="entry name" value="ATP_grasp_subdomain_1"/>
</dbReference>
<organism evidence="1 2">
    <name type="scientific">Nakamurella alba</name>
    <dbReference type="NCBI Taxonomy" id="2665158"/>
    <lineage>
        <taxon>Bacteria</taxon>
        <taxon>Bacillati</taxon>
        <taxon>Actinomycetota</taxon>
        <taxon>Actinomycetes</taxon>
        <taxon>Nakamurellales</taxon>
        <taxon>Nakamurellaceae</taxon>
        <taxon>Nakamurella</taxon>
    </lineage>
</organism>
<evidence type="ECO:0000313" key="2">
    <source>
        <dbReference type="Proteomes" id="UP000460221"/>
    </source>
</evidence>
<dbReference type="GO" id="GO:0005524">
    <property type="term" value="F:ATP binding"/>
    <property type="evidence" value="ECO:0007669"/>
    <property type="project" value="InterPro"/>
</dbReference>
<dbReference type="RefSeq" id="WP_154771327.1">
    <property type="nucleotide sequence ID" value="NZ_WLYK01000018.1"/>
</dbReference>
<dbReference type="SUPFAM" id="SSF56059">
    <property type="entry name" value="Glutathione synthetase ATP-binding domain-like"/>
    <property type="match status" value="1"/>
</dbReference>
<dbReference type="AlphaFoldDB" id="A0A7K1FT51"/>
<proteinExistence type="predicted"/>
<accession>A0A7K1FT51</accession>
<reference evidence="1 2" key="1">
    <citation type="submission" date="2019-11" db="EMBL/GenBank/DDBJ databases">
        <authorList>
            <person name="Jiang L.-Q."/>
        </authorList>
    </citation>
    <scope>NUCLEOTIDE SEQUENCE [LARGE SCALE GENOMIC DNA]</scope>
    <source>
        <strain evidence="1 2">YIM 132087</strain>
    </source>
</reference>
<dbReference type="EMBL" id="WLYK01000018">
    <property type="protein sequence ID" value="MTD17335.1"/>
    <property type="molecule type" value="Genomic_DNA"/>
</dbReference>
<evidence type="ECO:0008006" key="3">
    <source>
        <dbReference type="Google" id="ProtNLM"/>
    </source>
</evidence>
<name>A0A7K1FT51_9ACTN</name>
<comment type="caution">
    <text evidence="1">The sequence shown here is derived from an EMBL/GenBank/DDBJ whole genome shotgun (WGS) entry which is preliminary data.</text>
</comment>
<sequence length="415" mass="48100">MSPSRRDDTTRLIGLLLGTEDDWPAAFEHLLTTLGPVQHRGVSHRMASERITIEPFDLRDPVRHDVVIDRLAWWYYHPREWLKKAALVDDVYLLNNPFTFQAMEKHSAYCAMIRLGFDIPDTVLVPYKNPVDHEKWAYTAETYNLPFQLDEVAERVGYPLYMKPFDGGAWRGVSRIDDVDTLHRAYDQSGQMLMHLQAAVSPYDSFARSLTIGPETKIMKFRPELPMHDRYEVAHSFLQPEAGMEILTLSRTINAFFRWEFNSCEALVTGTRVRPIDYANACPDIAITSLHYYFPWAITQLISWSVFCAVTRRRPRVDTSSRDWFAIADDPDLTWNEKLGNYAVLADQYFQADEYREFCSTSLATLPDLVRDWVASADFDDLLVRTVQVTYPPEEHERFLAHFRGLLGLWVTDQA</sequence>
<gene>
    <name evidence="1" type="ORF">GIS00_25725</name>
</gene>
<dbReference type="Gene3D" id="3.30.1490.20">
    <property type="entry name" value="ATP-grasp fold, A domain"/>
    <property type="match status" value="1"/>
</dbReference>
<keyword evidence="2" id="KW-1185">Reference proteome</keyword>